<organism evidence="1 2">
    <name type="scientific">Candidatus Magnetaquiglobus chichijimensis</name>
    <dbReference type="NCBI Taxonomy" id="3141448"/>
    <lineage>
        <taxon>Bacteria</taxon>
        <taxon>Pseudomonadati</taxon>
        <taxon>Pseudomonadota</taxon>
        <taxon>Magnetococcia</taxon>
        <taxon>Magnetococcales</taxon>
        <taxon>Candidatus Magnetaquicoccaceae</taxon>
        <taxon>Candidatus Magnetaquiglobus</taxon>
    </lineage>
</organism>
<dbReference type="InterPro" id="IPR008869">
    <property type="entry name" value="MlaC/ttg2D"/>
</dbReference>
<reference evidence="1 2" key="1">
    <citation type="submission" date="2024-05" db="EMBL/GenBank/DDBJ databases">
        <authorList>
            <consortium name="Candidatus Magnetaquicoccaceae bacterium FCR-1 genome sequencing consortium"/>
            <person name="Shimoshige H."/>
            <person name="Shimamura S."/>
            <person name="Taoka A."/>
            <person name="Kobayashi H."/>
            <person name="Maekawa T."/>
        </authorList>
    </citation>
    <scope>NUCLEOTIDE SEQUENCE [LARGE SCALE GENOMIC DNA]</scope>
    <source>
        <strain evidence="1 2">FCR-1</strain>
    </source>
</reference>
<dbReference type="PANTHER" id="PTHR36573:SF1">
    <property type="entry name" value="INTERMEMBRANE PHOSPHOLIPID TRANSPORT SYSTEM BINDING PROTEIN MLAC"/>
    <property type="match status" value="1"/>
</dbReference>
<dbReference type="InterPro" id="IPR042245">
    <property type="entry name" value="Tgt2/MlaC_sf"/>
</dbReference>
<comment type="caution">
    <text evidence="1">The sequence shown here is derived from an EMBL/GenBank/DDBJ whole genome shotgun (WGS) entry which is preliminary data.</text>
</comment>
<accession>A0ABQ0CCL0</accession>
<dbReference type="Pfam" id="PF05494">
    <property type="entry name" value="MlaC"/>
    <property type="match status" value="1"/>
</dbReference>
<sequence>MLRRFMVNRLLFWIVVLAPLSVWSVTVAQEGTRMAKLAASVQQALLILKDPELAVPARREERREMLRRVIYQEFDFIRMSQSAVGRAWGKFTPGQQQRFTDLFRRLLENTYMSMIERYDGERVEFLKEVPKAEDLVLVDSLIHSKGQQYKLSYYMHNTSGEWKVDDVIIEGVSVVANYRSQFQQAIRTPEDIEPLLSRLQEKVQIVPKGG</sequence>
<dbReference type="PIRSF" id="PIRSF004649">
    <property type="entry name" value="MlaC"/>
    <property type="match status" value="1"/>
</dbReference>
<dbReference type="EMBL" id="BAAFGK010000005">
    <property type="protein sequence ID" value="GAB0058620.1"/>
    <property type="molecule type" value="Genomic_DNA"/>
</dbReference>
<protein>
    <submittedName>
        <fullName evidence="1">Phospholipid transport system substrate-binding protein</fullName>
    </submittedName>
</protein>
<dbReference type="Proteomes" id="UP001628193">
    <property type="component" value="Unassembled WGS sequence"/>
</dbReference>
<name>A0ABQ0CCL0_9PROT</name>
<evidence type="ECO:0000313" key="2">
    <source>
        <dbReference type="Proteomes" id="UP001628193"/>
    </source>
</evidence>
<proteinExistence type="predicted"/>
<evidence type="ECO:0000313" key="1">
    <source>
        <dbReference type="EMBL" id="GAB0058620.1"/>
    </source>
</evidence>
<gene>
    <name evidence="1" type="primary">mlaC</name>
    <name evidence="1" type="ORF">SIID45300_02973</name>
</gene>
<reference evidence="1 2" key="2">
    <citation type="submission" date="2024-09" db="EMBL/GenBank/DDBJ databases">
        <title>Draft genome sequence of Candidatus Magnetaquicoccaceae bacterium FCR-1.</title>
        <authorList>
            <person name="Shimoshige H."/>
            <person name="Shimamura S."/>
            <person name="Taoka A."/>
            <person name="Kobayashi H."/>
            <person name="Maekawa T."/>
        </authorList>
    </citation>
    <scope>NUCLEOTIDE SEQUENCE [LARGE SCALE GENOMIC DNA]</scope>
    <source>
        <strain evidence="1 2">FCR-1</strain>
    </source>
</reference>
<dbReference type="PANTHER" id="PTHR36573">
    <property type="entry name" value="INTERMEMBRANE PHOSPHOLIPID TRANSPORT SYSTEM BINDING PROTEIN MLAC"/>
    <property type="match status" value="1"/>
</dbReference>
<dbReference type="Gene3D" id="3.10.450.710">
    <property type="entry name" value="Tgt2/MlaC"/>
    <property type="match status" value="1"/>
</dbReference>
<keyword evidence="2" id="KW-1185">Reference proteome</keyword>